<evidence type="ECO:0000256" key="2">
    <source>
        <dbReference type="PROSITE-ProRule" id="PRU00447"/>
    </source>
</evidence>
<evidence type="ECO:0000313" key="5">
    <source>
        <dbReference type="EMBL" id="CAD7632724.1"/>
    </source>
</evidence>
<dbReference type="EMBL" id="OC866029">
    <property type="protein sequence ID" value="CAD7632724.1"/>
    <property type="molecule type" value="Genomic_DNA"/>
</dbReference>
<feature type="compositionally biased region" description="Low complexity" evidence="3">
    <location>
        <begin position="170"/>
        <end position="184"/>
    </location>
</feature>
<dbReference type="PANTHER" id="PTHR12306">
    <property type="entry name" value="CELL DEATH ACTIVATOR CIDE"/>
    <property type="match status" value="1"/>
</dbReference>
<proteinExistence type="predicted"/>
<dbReference type="PROSITE" id="PS51135">
    <property type="entry name" value="CIDE_N"/>
    <property type="match status" value="1"/>
</dbReference>
<dbReference type="OrthoDB" id="6475906at2759"/>
<evidence type="ECO:0000313" key="6">
    <source>
        <dbReference type="Proteomes" id="UP000759131"/>
    </source>
</evidence>
<dbReference type="GO" id="GO:0042981">
    <property type="term" value="P:regulation of apoptotic process"/>
    <property type="evidence" value="ECO:0007669"/>
    <property type="project" value="TreeGrafter"/>
</dbReference>
<dbReference type="PANTHER" id="PTHR12306:SF22">
    <property type="entry name" value="DNAATION FACTOR-RELATED PROTEIN 2, ISOFORM B"/>
    <property type="match status" value="1"/>
</dbReference>
<evidence type="ECO:0000259" key="4">
    <source>
        <dbReference type="PROSITE" id="PS51135"/>
    </source>
</evidence>
<dbReference type="GO" id="GO:0006915">
    <property type="term" value="P:apoptotic process"/>
    <property type="evidence" value="ECO:0007669"/>
    <property type="project" value="UniProtKB-UniRule"/>
</dbReference>
<feature type="domain" description="CIDE-N" evidence="4">
    <location>
        <begin position="11"/>
        <end position="89"/>
    </location>
</feature>
<dbReference type="Pfam" id="PF02017">
    <property type="entry name" value="CIDE-N"/>
    <property type="match status" value="1"/>
</dbReference>
<sequence length="364" mass="40576">MIPNVVEQPGLQRPYKIWSCNREVRKSVVAQSLLEFKVRGAEKLGYDNVSSLRVVLESDGTEVEDDTYFQTAEKDTIFLLLRSDERWLPPGVEALKAAINAIPKIVCDALKTLELVNCPPTWSIKDEKGNVTVVLNWDQKDRYRKVGHYAEPSSWRVEVLTSQPSDAQYSSTAPLSSTASTSRAKVSLDGLKQRPITRTLPFRTLSTEDDDDDEDFERIEQLSPSADLDHDHSLCDFHCASLHRGGGHISVNRSAATSPVQDGIGSIPLLSGISSSAESIDAMRSTGAIPKKPSAAKGHVRFMDTEPTRIEISNNNSDSETETTEREDEQLCERYLLLVDQLSLEQKRHLNVKDIGIILERTEL</sequence>
<reference evidence="5" key="1">
    <citation type="submission" date="2020-11" db="EMBL/GenBank/DDBJ databases">
        <authorList>
            <person name="Tran Van P."/>
        </authorList>
    </citation>
    <scope>NUCLEOTIDE SEQUENCE</scope>
</reference>
<gene>
    <name evidence="5" type="ORF">OSB1V03_LOCUS13126</name>
</gene>
<dbReference type="Proteomes" id="UP000759131">
    <property type="component" value="Unassembled WGS sequence"/>
</dbReference>
<name>A0A7R9L2K2_9ACAR</name>
<feature type="region of interest" description="Disordered" evidence="3">
    <location>
        <begin position="166"/>
        <end position="186"/>
    </location>
</feature>
<accession>A0A7R9L2K2</accession>
<organism evidence="5">
    <name type="scientific">Medioppia subpectinata</name>
    <dbReference type="NCBI Taxonomy" id="1979941"/>
    <lineage>
        <taxon>Eukaryota</taxon>
        <taxon>Metazoa</taxon>
        <taxon>Ecdysozoa</taxon>
        <taxon>Arthropoda</taxon>
        <taxon>Chelicerata</taxon>
        <taxon>Arachnida</taxon>
        <taxon>Acari</taxon>
        <taxon>Acariformes</taxon>
        <taxon>Sarcoptiformes</taxon>
        <taxon>Oribatida</taxon>
        <taxon>Brachypylina</taxon>
        <taxon>Oppioidea</taxon>
        <taxon>Oppiidae</taxon>
        <taxon>Medioppia</taxon>
    </lineage>
</organism>
<dbReference type="SUPFAM" id="SSF54277">
    <property type="entry name" value="CAD &amp; PB1 domains"/>
    <property type="match status" value="1"/>
</dbReference>
<dbReference type="Gene3D" id="3.10.20.10">
    <property type="match status" value="1"/>
</dbReference>
<keyword evidence="1 2" id="KW-0053">Apoptosis</keyword>
<dbReference type="EMBL" id="CAJPIZ010011454">
    <property type="protein sequence ID" value="CAG2113154.1"/>
    <property type="molecule type" value="Genomic_DNA"/>
</dbReference>
<evidence type="ECO:0000256" key="3">
    <source>
        <dbReference type="SAM" id="MobiDB-lite"/>
    </source>
</evidence>
<dbReference type="AlphaFoldDB" id="A0A7R9L2K2"/>
<dbReference type="InterPro" id="IPR003508">
    <property type="entry name" value="CIDE-N_dom"/>
</dbReference>
<protein>
    <recommendedName>
        <fullName evidence="4">CIDE-N domain-containing protein</fullName>
    </recommendedName>
</protein>
<keyword evidence="6" id="KW-1185">Reference proteome</keyword>
<evidence type="ECO:0000256" key="1">
    <source>
        <dbReference type="ARBA" id="ARBA00022703"/>
    </source>
</evidence>
<dbReference type="SMART" id="SM00266">
    <property type="entry name" value="CAD"/>
    <property type="match status" value="1"/>
</dbReference>